<dbReference type="Pfam" id="PF00400">
    <property type="entry name" value="WD40"/>
    <property type="match status" value="3"/>
</dbReference>
<evidence type="ECO:0000256" key="2">
    <source>
        <dbReference type="ARBA" id="ARBA00022737"/>
    </source>
</evidence>
<dbReference type="InterPro" id="IPR036322">
    <property type="entry name" value="WD40_repeat_dom_sf"/>
</dbReference>
<dbReference type="SMART" id="SM00320">
    <property type="entry name" value="WD40"/>
    <property type="match status" value="6"/>
</dbReference>
<protein>
    <submittedName>
        <fullName evidence="4">WD domain, G-beta repeat</fullName>
    </submittedName>
</protein>
<dbReference type="AlphaFoldDB" id="A0A517ZCE9"/>
<dbReference type="Gene3D" id="2.130.10.10">
    <property type="entry name" value="YVTN repeat-like/Quinoprotein amine dehydrogenase"/>
    <property type="match status" value="2"/>
</dbReference>
<dbReference type="KEGG" id="mri:Mal4_45310"/>
<gene>
    <name evidence="4" type="ORF">Mal4_45310</name>
</gene>
<reference evidence="4 5" key="1">
    <citation type="submission" date="2019-02" db="EMBL/GenBank/DDBJ databases">
        <title>Deep-cultivation of Planctomycetes and their phenomic and genomic characterization uncovers novel biology.</title>
        <authorList>
            <person name="Wiegand S."/>
            <person name="Jogler M."/>
            <person name="Boedeker C."/>
            <person name="Pinto D."/>
            <person name="Vollmers J."/>
            <person name="Rivas-Marin E."/>
            <person name="Kohn T."/>
            <person name="Peeters S.H."/>
            <person name="Heuer A."/>
            <person name="Rast P."/>
            <person name="Oberbeckmann S."/>
            <person name="Bunk B."/>
            <person name="Jeske O."/>
            <person name="Meyerdierks A."/>
            <person name="Storesund J.E."/>
            <person name="Kallscheuer N."/>
            <person name="Luecker S."/>
            <person name="Lage O.M."/>
            <person name="Pohl T."/>
            <person name="Merkel B.J."/>
            <person name="Hornburger P."/>
            <person name="Mueller R.-W."/>
            <person name="Bruemmer F."/>
            <person name="Labrenz M."/>
            <person name="Spormann A.M."/>
            <person name="Op den Camp H."/>
            <person name="Overmann J."/>
            <person name="Amann R."/>
            <person name="Jetten M.S.M."/>
            <person name="Mascher T."/>
            <person name="Medema M.H."/>
            <person name="Devos D.P."/>
            <person name="Kaster A.-K."/>
            <person name="Ovreas L."/>
            <person name="Rohde M."/>
            <person name="Galperin M.Y."/>
            <person name="Jogler C."/>
        </authorList>
    </citation>
    <scope>NUCLEOTIDE SEQUENCE [LARGE SCALE GENOMIC DNA]</scope>
    <source>
        <strain evidence="4 5">Mal4</strain>
    </source>
</reference>
<dbReference type="EMBL" id="CP036275">
    <property type="protein sequence ID" value="QDU40176.1"/>
    <property type="molecule type" value="Genomic_DNA"/>
</dbReference>
<keyword evidence="2" id="KW-0677">Repeat</keyword>
<name>A0A517ZCE9_9PLAN</name>
<dbReference type="SUPFAM" id="SSF50978">
    <property type="entry name" value="WD40 repeat-like"/>
    <property type="match status" value="1"/>
</dbReference>
<evidence type="ECO:0000256" key="3">
    <source>
        <dbReference type="PROSITE-ProRule" id="PRU00221"/>
    </source>
</evidence>
<sequence length="335" mass="37095">MNDTLKITRASQWNQSDILFCIARPSGSDRIYVGSSDFGVYEFDSSAEKPERVRLEGEQHQSYVTGLALVGETLVSCSYDGQLIWWDTAERRSIRTVAAHDRWIRRVIATPDQTQIISVADDMQCKVWDGVSGELISLFTDHAETTPHHYPSMLYAVAASPDGRWLATGDKVGHVAIWDAGTFEKVGELETPVMYTWDPKQRRHSIGGIRSLAFSADGSQLAVGGIGKIGNIDHLGGPSRLEVFEWSSGTRRFEIEDDKKKGLIEQIVWHPSGDWLLCAGGDHKGFLNICDMQSGELIAQEAGDGHIHGLVVDAELQNVFTAGHNRIERWTLGTS</sequence>
<dbReference type="RefSeq" id="WP_145371290.1">
    <property type="nucleotide sequence ID" value="NZ_CP036275.1"/>
</dbReference>
<organism evidence="4 5">
    <name type="scientific">Maioricimonas rarisocia</name>
    <dbReference type="NCBI Taxonomy" id="2528026"/>
    <lineage>
        <taxon>Bacteria</taxon>
        <taxon>Pseudomonadati</taxon>
        <taxon>Planctomycetota</taxon>
        <taxon>Planctomycetia</taxon>
        <taxon>Planctomycetales</taxon>
        <taxon>Planctomycetaceae</taxon>
        <taxon>Maioricimonas</taxon>
    </lineage>
</organism>
<evidence type="ECO:0000256" key="1">
    <source>
        <dbReference type="ARBA" id="ARBA00022574"/>
    </source>
</evidence>
<evidence type="ECO:0000313" key="5">
    <source>
        <dbReference type="Proteomes" id="UP000320496"/>
    </source>
</evidence>
<dbReference type="OrthoDB" id="230341at2"/>
<feature type="repeat" description="WD" evidence="3">
    <location>
        <begin position="97"/>
        <end position="138"/>
    </location>
</feature>
<dbReference type="InterPro" id="IPR015943">
    <property type="entry name" value="WD40/YVTN_repeat-like_dom_sf"/>
</dbReference>
<proteinExistence type="predicted"/>
<dbReference type="PANTHER" id="PTHR19848:SF8">
    <property type="entry name" value="F-BOX AND WD REPEAT DOMAIN CONTAINING 7"/>
    <property type="match status" value="1"/>
</dbReference>
<dbReference type="InterPro" id="IPR001680">
    <property type="entry name" value="WD40_rpt"/>
</dbReference>
<evidence type="ECO:0000313" key="4">
    <source>
        <dbReference type="EMBL" id="QDU40176.1"/>
    </source>
</evidence>
<keyword evidence="1 3" id="KW-0853">WD repeat</keyword>
<dbReference type="PANTHER" id="PTHR19848">
    <property type="entry name" value="WD40 REPEAT PROTEIN"/>
    <property type="match status" value="1"/>
</dbReference>
<accession>A0A517ZCE9</accession>
<dbReference type="PROSITE" id="PS50082">
    <property type="entry name" value="WD_REPEATS_2"/>
    <property type="match status" value="1"/>
</dbReference>
<keyword evidence="5" id="KW-1185">Reference proteome</keyword>
<dbReference type="Proteomes" id="UP000320496">
    <property type="component" value="Chromosome"/>
</dbReference>